<protein>
    <recommendedName>
        <fullName evidence="2">non-specific serine/threonine protein kinase</fullName>
        <ecNumber evidence="2">2.7.11.1</ecNumber>
    </recommendedName>
</protein>
<dbReference type="SUPFAM" id="SSF81901">
    <property type="entry name" value="HCP-like"/>
    <property type="match status" value="2"/>
</dbReference>
<evidence type="ECO:0000256" key="8">
    <source>
        <dbReference type="SAM" id="MobiDB-lite"/>
    </source>
</evidence>
<dbReference type="InterPro" id="IPR017441">
    <property type="entry name" value="Protein_kinase_ATP_BS"/>
</dbReference>
<dbReference type="InterPro" id="IPR011990">
    <property type="entry name" value="TPR-like_helical_dom_sf"/>
</dbReference>
<dbReference type="InterPro" id="IPR011009">
    <property type="entry name" value="Kinase-like_dom_sf"/>
</dbReference>
<feature type="binding site" evidence="7">
    <location>
        <position position="62"/>
    </location>
    <ligand>
        <name>ATP</name>
        <dbReference type="ChEBI" id="CHEBI:30616"/>
    </ligand>
</feature>
<dbReference type="InterPro" id="IPR000719">
    <property type="entry name" value="Prot_kinase_dom"/>
</dbReference>
<evidence type="ECO:0000313" key="10">
    <source>
        <dbReference type="EMBL" id="VYS96327.1"/>
    </source>
</evidence>
<evidence type="ECO:0000256" key="4">
    <source>
        <dbReference type="ARBA" id="ARBA00022741"/>
    </source>
</evidence>
<dbReference type="CDD" id="cd14014">
    <property type="entry name" value="STKc_PknB_like"/>
    <property type="match status" value="1"/>
</dbReference>
<sequence length="719" mass="78958">MPDYSSEPSPSDLSGTSSCISQELPAGYVLGEFRITGVLGSGGFGITYLADDTSLDRKVVIKENLPIQVAFRDTYRMTVLPRDGGDESDVYEWSIHSFLQEARMLASLDHPNIVKIIRTFAANGTAYFVMPFIEGDSLDAIARFMIESGKRLPESYVNMILESLLGALAYLHSRNILHRDIKPANILVVNRNTPLLIDFGCAREQSGAKSLTVIESAGYTPFEQMQTHGHVGPWSDLYALGATMYKIITGVTPPKCADRIRTDSVRKLASDEELLQVYSSRLLESIDKAMMPFEEDRFQTAQEWSVFLHGDAVGLPPQPEAPEPLSVSGEPDLPPVPPVMGQSAILPAPASAGSRKKGGVVVCAAAAVLLVGGIMMIMYSSEENSEGYREENHELPDQGRSPAALSAVAGEGEKLPLEAPGGEKDSPSAPEELAGNAGKSEGTREESQPSPLERKTPVTAQDWFDEGEVYRKGEVLFGISPDPVKSVACYKKAAGMGHEKAELYLAEAYYTGEGSPVDYAESARLFEKNAKKGVPEAQYFLASMYFSGQGLPEDEEKGMYWLKQSARQLPEAKCELARLYYESMPPKIEEAIVLLESACKSEQGAQGVMLLANLYYASEDESRNRKVLPLLTVMAEKGNPEAQELMARCYWEGKGTPRDVEKAVRWFERAALNGNADAMYMMGLHCQRKHLIDKAREYYRQAADAGNRDAEKAFKSLKQ</sequence>
<dbReference type="SUPFAM" id="SSF56112">
    <property type="entry name" value="Protein kinase-like (PK-like)"/>
    <property type="match status" value="1"/>
</dbReference>
<dbReference type="Gene3D" id="1.25.40.10">
    <property type="entry name" value="Tetratricopeptide repeat domain"/>
    <property type="match status" value="1"/>
</dbReference>
<dbReference type="SMART" id="SM00220">
    <property type="entry name" value="S_TKc"/>
    <property type="match status" value="1"/>
</dbReference>
<reference evidence="10" key="1">
    <citation type="submission" date="2019-11" db="EMBL/GenBank/DDBJ databases">
        <authorList>
            <person name="Feng L."/>
        </authorList>
    </citation>
    <scope>NUCLEOTIDE SEQUENCE</scope>
    <source>
        <strain evidence="10">AMuciniphilaLFYP55</strain>
    </source>
</reference>
<dbReference type="EC" id="2.7.11.1" evidence="2"/>
<feature type="compositionally biased region" description="Basic and acidic residues" evidence="8">
    <location>
        <begin position="441"/>
        <end position="456"/>
    </location>
</feature>
<dbReference type="GO" id="GO:0005524">
    <property type="term" value="F:ATP binding"/>
    <property type="evidence" value="ECO:0007669"/>
    <property type="project" value="UniProtKB-UniRule"/>
</dbReference>
<dbReference type="Pfam" id="PF08238">
    <property type="entry name" value="Sel1"/>
    <property type="match status" value="6"/>
</dbReference>
<organism evidence="10">
    <name type="scientific">Akkermansia muciniphila</name>
    <dbReference type="NCBI Taxonomy" id="239935"/>
    <lineage>
        <taxon>Bacteria</taxon>
        <taxon>Pseudomonadati</taxon>
        <taxon>Verrucomicrobiota</taxon>
        <taxon>Verrucomicrobiia</taxon>
        <taxon>Verrucomicrobiales</taxon>
        <taxon>Akkermansiaceae</taxon>
        <taxon>Akkermansia</taxon>
    </lineage>
</organism>
<evidence type="ECO:0000259" key="9">
    <source>
        <dbReference type="PROSITE" id="PS50011"/>
    </source>
</evidence>
<keyword evidence="4 7" id="KW-0547">Nucleotide-binding</keyword>
<keyword evidence="3 10" id="KW-0808">Transferase</keyword>
<dbReference type="PROSITE" id="PS50011">
    <property type="entry name" value="PROTEIN_KINASE_DOM"/>
    <property type="match status" value="1"/>
</dbReference>
<keyword evidence="6 7" id="KW-0067">ATP-binding</keyword>
<accession>A0A6N2SS50</accession>
<dbReference type="GO" id="GO:0004674">
    <property type="term" value="F:protein serine/threonine kinase activity"/>
    <property type="evidence" value="ECO:0007669"/>
    <property type="project" value="UniProtKB-EC"/>
</dbReference>
<dbReference type="InterPro" id="IPR050660">
    <property type="entry name" value="NEK_Ser/Thr_kinase"/>
</dbReference>
<comment type="similarity">
    <text evidence="1">Belongs to the protein kinase superfamily. NEK Ser/Thr protein kinase family. NIMA subfamily.</text>
</comment>
<dbReference type="PANTHER" id="PTHR43671">
    <property type="entry name" value="SERINE/THREONINE-PROTEIN KINASE NEK"/>
    <property type="match status" value="1"/>
</dbReference>
<dbReference type="InterPro" id="IPR008271">
    <property type="entry name" value="Ser/Thr_kinase_AS"/>
</dbReference>
<dbReference type="Gene3D" id="3.30.200.20">
    <property type="entry name" value="Phosphorylase Kinase, domain 1"/>
    <property type="match status" value="1"/>
</dbReference>
<dbReference type="Gene3D" id="1.10.510.10">
    <property type="entry name" value="Transferase(Phosphotransferase) domain 1"/>
    <property type="match status" value="1"/>
</dbReference>
<evidence type="ECO:0000256" key="6">
    <source>
        <dbReference type="ARBA" id="ARBA00022840"/>
    </source>
</evidence>
<dbReference type="PROSITE" id="PS00107">
    <property type="entry name" value="PROTEIN_KINASE_ATP"/>
    <property type="match status" value="1"/>
</dbReference>
<proteinExistence type="inferred from homology"/>
<dbReference type="PROSITE" id="PS00108">
    <property type="entry name" value="PROTEIN_KINASE_ST"/>
    <property type="match status" value="1"/>
</dbReference>
<feature type="compositionally biased region" description="Basic and acidic residues" evidence="8">
    <location>
        <begin position="415"/>
        <end position="426"/>
    </location>
</feature>
<feature type="domain" description="Protein kinase" evidence="9">
    <location>
        <begin position="33"/>
        <end position="308"/>
    </location>
</feature>
<evidence type="ECO:0000256" key="5">
    <source>
        <dbReference type="ARBA" id="ARBA00022777"/>
    </source>
</evidence>
<feature type="region of interest" description="Disordered" evidence="8">
    <location>
        <begin position="415"/>
        <end position="460"/>
    </location>
</feature>
<dbReference type="RefSeq" id="WP_102722785.1">
    <property type="nucleotide sequence ID" value="NZ_CACRSS010000003.1"/>
</dbReference>
<dbReference type="PANTHER" id="PTHR43671:SF13">
    <property type="entry name" value="SERINE_THREONINE-PROTEIN KINASE NEK2"/>
    <property type="match status" value="1"/>
</dbReference>
<dbReference type="SMART" id="SM00671">
    <property type="entry name" value="SEL1"/>
    <property type="match status" value="6"/>
</dbReference>
<dbReference type="EMBL" id="CACRSS010000003">
    <property type="protein sequence ID" value="VYS96327.1"/>
    <property type="molecule type" value="Genomic_DNA"/>
</dbReference>
<gene>
    <name evidence="10" type="primary">prkC_3</name>
    <name evidence="10" type="ORF">AMLFYP55_02277</name>
</gene>
<evidence type="ECO:0000256" key="2">
    <source>
        <dbReference type="ARBA" id="ARBA00012513"/>
    </source>
</evidence>
<dbReference type="InterPro" id="IPR006597">
    <property type="entry name" value="Sel1-like"/>
</dbReference>
<dbReference type="Pfam" id="PF00069">
    <property type="entry name" value="Pkinase"/>
    <property type="match status" value="1"/>
</dbReference>
<evidence type="ECO:0000256" key="1">
    <source>
        <dbReference type="ARBA" id="ARBA00010886"/>
    </source>
</evidence>
<dbReference type="AlphaFoldDB" id="A0A6N2SS50"/>
<name>A0A6N2SS50_9BACT</name>
<keyword evidence="5 10" id="KW-0418">Kinase</keyword>
<dbReference type="OrthoDB" id="6111975at2"/>
<evidence type="ECO:0000256" key="7">
    <source>
        <dbReference type="PROSITE-ProRule" id="PRU10141"/>
    </source>
</evidence>
<evidence type="ECO:0000256" key="3">
    <source>
        <dbReference type="ARBA" id="ARBA00022679"/>
    </source>
</evidence>